<dbReference type="AlphaFoldDB" id="A0A098E5F2"/>
<name>A0A098E5F2_GIBZE</name>
<sequence>MPCFIGIIQFLRCRHCLLFKLGCTNNCEELCPTEKQVPLVATNYLWLCEDCHERKANVNLDDRCNEWADLMMDIPKGDAQLHSMMENAIRSREKADDVACEKSRVQCNEEIQWVAEWTLEYGLMIYDVLFKQMWEPQRAAERIQQLRGLRVWDLLVVKDALRGPKVLFEEQWNETYWFISGEYDNQCCQNDVTDRLCQTNSLSNTCYVSNSKNLLLGRGRRFLCFLGRKMKTRDNQERAP</sequence>
<dbReference type="EMBL" id="HG970334">
    <property type="status" value="NOT_ANNOTATED_CDS"/>
    <property type="molecule type" value="Genomic_DNA"/>
</dbReference>
<reference evidence="2" key="3">
    <citation type="submission" date="2017-01" db="UniProtKB">
        <authorList>
            <consortium name="EnsemblFungi"/>
        </authorList>
    </citation>
    <scope>IDENTIFICATION</scope>
    <source>
        <strain evidence="2">PH-1 / ATCC MYA-4620 / FGSC 9075 / NRRL 31084</strain>
    </source>
</reference>
<keyword evidence="1" id="KW-0732">Signal</keyword>
<organism evidence="2">
    <name type="scientific">Gibberella zeae (strain ATCC MYA-4620 / CBS 123657 / FGSC 9075 / NRRL 31084 / PH-1)</name>
    <name type="common">Wheat head blight fungus</name>
    <name type="synonym">Fusarium graminearum</name>
    <dbReference type="NCBI Taxonomy" id="229533"/>
    <lineage>
        <taxon>Eukaryota</taxon>
        <taxon>Fungi</taxon>
        <taxon>Dikarya</taxon>
        <taxon>Ascomycota</taxon>
        <taxon>Pezizomycotina</taxon>
        <taxon>Sordariomycetes</taxon>
        <taxon>Hypocreomycetidae</taxon>
        <taxon>Hypocreales</taxon>
        <taxon>Nectriaceae</taxon>
        <taxon>Fusarium</taxon>
    </lineage>
</organism>
<dbReference type="EnsemblFungi" id="CEF88723">
    <property type="protein sequence ID" value="CEF88723"/>
    <property type="gene ID" value="FGRRES_06148"/>
</dbReference>
<evidence type="ECO:0000313" key="2">
    <source>
        <dbReference type="EnsemblFungi" id="CEF88723"/>
    </source>
</evidence>
<accession>A0A098E5F2</accession>
<proteinExistence type="predicted"/>
<feature type="chain" id="PRO_5009750651" evidence="1">
    <location>
        <begin position="19"/>
        <end position="240"/>
    </location>
</feature>
<feature type="signal peptide" evidence="1">
    <location>
        <begin position="1"/>
        <end position="18"/>
    </location>
</feature>
<accession>A0A0E0SQL0</accession>
<protein>
    <submittedName>
        <fullName evidence="2">Uncharacterized protein</fullName>
    </submittedName>
</protein>
<reference evidence="2" key="2">
    <citation type="journal article" date="2010" name="Nature">
        <title>Comparative genomics reveals mobile pathogenicity chromosomes in Fusarium.</title>
        <authorList>
            <person name="Ma L.J."/>
            <person name="van der Does H.C."/>
            <person name="Borkovich K.A."/>
            <person name="Coleman J.J."/>
            <person name="Daboussi M.J."/>
            <person name="Di Pietro A."/>
            <person name="Dufresne M."/>
            <person name="Freitag M."/>
            <person name="Grabherr M."/>
            <person name="Henrissat B."/>
            <person name="Houterman P.M."/>
            <person name="Kang S."/>
            <person name="Shim W.B."/>
            <person name="Woloshuk C."/>
            <person name="Xie X."/>
            <person name="Xu J.R."/>
            <person name="Antoniw J."/>
            <person name="Baker S.E."/>
            <person name="Bluhm B.H."/>
            <person name="Breakspear A."/>
            <person name="Brown D.W."/>
            <person name="Butchko R.A."/>
            <person name="Chapman S."/>
            <person name="Coulson R."/>
            <person name="Coutinho P.M."/>
            <person name="Danchin E.G."/>
            <person name="Diener A."/>
            <person name="Gale L.R."/>
            <person name="Gardiner D.M."/>
            <person name="Goff S."/>
            <person name="Hammond-Kosack K.E."/>
            <person name="Hilburn K."/>
            <person name="Hua-Van A."/>
            <person name="Jonkers W."/>
            <person name="Kazan K."/>
            <person name="Kodira C.D."/>
            <person name="Koehrsen M."/>
            <person name="Kumar L."/>
            <person name="Lee Y.H."/>
            <person name="Li L."/>
            <person name="Manners J.M."/>
            <person name="Miranda-Saavedra D."/>
            <person name="Mukherjee M."/>
            <person name="Park G."/>
            <person name="Park J."/>
            <person name="Park S.Y."/>
            <person name="Proctor R.H."/>
            <person name="Regev A."/>
            <person name="Ruiz-Roldan M.C."/>
            <person name="Sain D."/>
            <person name="Sakthikumar S."/>
            <person name="Sykes S."/>
            <person name="Schwartz D.C."/>
            <person name="Turgeon B.G."/>
            <person name="Wapinski I."/>
            <person name="Yoder O."/>
            <person name="Young S."/>
            <person name="Zeng Q."/>
            <person name="Zhou S."/>
            <person name="Galagan J."/>
            <person name="Cuomo C.A."/>
            <person name="Kistler H.C."/>
            <person name="Rep M."/>
        </authorList>
    </citation>
    <scope>GENOME REANNOTATION</scope>
    <source>
        <strain evidence="2">PH-1 / ATCC MYA-4620 / FGSC 9075 / NRRL 31084</strain>
    </source>
</reference>
<reference evidence="2" key="1">
    <citation type="journal article" date="2007" name="Science">
        <title>The Fusarium graminearum genome reveals a link between localized polymorphism and pathogen specialization.</title>
        <authorList>
            <person name="Cuomo C.A."/>
            <person name="Gueldener U."/>
            <person name="Xu J.-R."/>
            <person name="Trail F."/>
            <person name="Turgeon B.G."/>
            <person name="Di Pietro A."/>
            <person name="Walton J.D."/>
            <person name="Ma L.-J."/>
            <person name="Baker S.E."/>
            <person name="Rep M."/>
            <person name="Adam G."/>
            <person name="Antoniw J."/>
            <person name="Baldwin T."/>
            <person name="Calvo S.E."/>
            <person name="Chang Y.-L."/>
            <person name="DeCaprio D."/>
            <person name="Gale L.R."/>
            <person name="Gnerre S."/>
            <person name="Goswami R.S."/>
            <person name="Hammond-Kosack K."/>
            <person name="Harris L.J."/>
            <person name="Hilburn K."/>
            <person name="Kennell J.C."/>
            <person name="Kroken S."/>
            <person name="Magnuson J.K."/>
            <person name="Mannhaupt G."/>
            <person name="Mauceli E.W."/>
            <person name="Mewes H.-W."/>
            <person name="Mitterbauer R."/>
            <person name="Muehlbauer G."/>
            <person name="Muensterkoetter M."/>
            <person name="Nelson D."/>
            <person name="O'Donnell K."/>
            <person name="Ouellet T."/>
            <person name="Qi W."/>
            <person name="Quesneville H."/>
            <person name="Roncero M.I.G."/>
            <person name="Seong K.-Y."/>
            <person name="Tetko I.V."/>
            <person name="Urban M."/>
            <person name="Waalwijk C."/>
            <person name="Ward T.J."/>
            <person name="Yao J."/>
            <person name="Birren B.W."/>
            <person name="Kistler H.C."/>
        </authorList>
    </citation>
    <scope>NUCLEOTIDE SEQUENCE [LARGE SCALE GENOMIC DNA]</scope>
    <source>
        <strain evidence="2">PH-1 / ATCC MYA-4620 / FGSC 9075 / NRRL 31084</strain>
    </source>
</reference>
<evidence type="ECO:0000256" key="1">
    <source>
        <dbReference type="SAM" id="SignalP"/>
    </source>
</evidence>